<dbReference type="Proteomes" id="UP000260823">
    <property type="component" value="Unassembled WGS sequence"/>
</dbReference>
<keyword evidence="2" id="KW-1185">Reference proteome</keyword>
<sequence length="130" mass="15218">MKRLHEIMNIKSNLRNQGFDHTFVMERENIRCLEYGVVISPEEFEIIEIHYCNTLNNDDKCIIYGIELTSYGVKGVLISHYQCYLAGMSIQLWHKFAGILRTMFISGTCRPVNNHLKIVRFHNNPVQQLT</sequence>
<protein>
    <submittedName>
        <fullName evidence="1">Uncharacterized protein</fullName>
    </submittedName>
</protein>
<gene>
    <name evidence="1" type="ORF">DYU05_05945</name>
</gene>
<evidence type="ECO:0000313" key="1">
    <source>
        <dbReference type="EMBL" id="RFZ85141.1"/>
    </source>
</evidence>
<comment type="caution">
    <text evidence="1">The sequence shown here is derived from an EMBL/GenBank/DDBJ whole genome shotgun (WGS) entry which is preliminary data.</text>
</comment>
<proteinExistence type="predicted"/>
<organism evidence="1 2">
    <name type="scientific">Mucilaginibacter terrenus</name>
    <dbReference type="NCBI Taxonomy" id="2482727"/>
    <lineage>
        <taxon>Bacteria</taxon>
        <taxon>Pseudomonadati</taxon>
        <taxon>Bacteroidota</taxon>
        <taxon>Sphingobacteriia</taxon>
        <taxon>Sphingobacteriales</taxon>
        <taxon>Sphingobacteriaceae</taxon>
        <taxon>Mucilaginibacter</taxon>
    </lineage>
</organism>
<dbReference type="AlphaFoldDB" id="A0A3E2NW50"/>
<evidence type="ECO:0000313" key="2">
    <source>
        <dbReference type="Proteomes" id="UP000260823"/>
    </source>
</evidence>
<name>A0A3E2NW50_9SPHI</name>
<accession>A0A3E2NW50</accession>
<dbReference type="EMBL" id="QWDE01000001">
    <property type="protein sequence ID" value="RFZ85141.1"/>
    <property type="molecule type" value="Genomic_DNA"/>
</dbReference>
<reference evidence="1 2" key="1">
    <citation type="submission" date="2018-08" db="EMBL/GenBank/DDBJ databases">
        <title>Mucilaginibacter terrae sp. nov., isolated from manganese diggings.</title>
        <authorList>
            <person name="Huang Y."/>
            <person name="Zhou Z."/>
        </authorList>
    </citation>
    <scope>NUCLEOTIDE SEQUENCE [LARGE SCALE GENOMIC DNA]</scope>
    <source>
        <strain evidence="1 2">ZH6</strain>
    </source>
</reference>